<dbReference type="NCBIfam" id="NF003950">
    <property type="entry name" value="PRK05450.1-3"/>
    <property type="match status" value="1"/>
</dbReference>
<keyword evidence="2 4" id="KW-0548">Nucleotidyltransferase</keyword>
<dbReference type="PANTHER" id="PTHR42866">
    <property type="entry name" value="3-DEOXY-MANNO-OCTULOSONATE CYTIDYLYLTRANSFERASE"/>
    <property type="match status" value="1"/>
</dbReference>
<dbReference type="NCBIfam" id="NF003952">
    <property type="entry name" value="PRK05450.1-5"/>
    <property type="match status" value="1"/>
</dbReference>
<gene>
    <name evidence="4" type="ORF">KFK14_15075</name>
</gene>
<dbReference type="PANTHER" id="PTHR42866:SF2">
    <property type="entry name" value="3-DEOXY-MANNO-OCTULOSONATE CYTIDYLYLTRANSFERASE, MITOCHONDRIAL"/>
    <property type="match status" value="1"/>
</dbReference>
<dbReference type="GO" id="GO:0005829">
    <property type="term" value="C:cytosol"/>
    <property type="evidence" value="ECO:0007669"/>
    <property type="project" value="TreeGrafter"/>
</dbReference>
<keyword evidence="1" id="KW-0808">Transferase</keyword>
<evidence type="ECO:0000256" key="2">
    <source>
        <dbReference type="ARBA" id="ARBA00022695"/>
    </source>
</evidence>
<evidence type="ECO:0000313" key="5">
    <source>
        <dbReference type="Proteomes" id="UP000681425"/>
    </source>
</evidence>
<dbReference type="GO" id="GO:0009103">
    <property type="term" value="P:lipopolysaccharide biosynthetic process"/>
    <property type="evidence" value="ECO:0007669"/>
    <property type="project" value="UniProtKB-KW"/>
</dbReference>
<accession>A0A975K4S4</accession>
<organism evidence="4 5">
    <name type="scientific">Sphingobium phenoxybenzoativorans</name>
    <dbReference type="NCBI Taxonomy" id="1592790"/>
    <lineage>
        <taxon>Bacteria</taxon>
        <taxon>Pseudomonadati</taxon>
        <taxon>Pseudomonadota</taxon>
        <taxon>Alphaproteobacteria</taxon>
        <taxon>Sphingomonadales</taxon>
        <taxon>Sphingomonadaceae</taxon>
        <taxon>Sphingobium</taxon>
    </lineage>
</organism>
<keyword evidence="3" id="KW-0448">Lipopolysaccharide biosynthesis</keyword>
<reference evidence="4" key="1">
    <citation type="submission" date="2021-04" db="EMBL/GenBank/DDBJ databases">
        <title>Isolation of p-tert-butylphenol degrading bacteria Sphingobium phenoxybenzoativorans Tas13 from active sludge.</title>
        <authorList>
            <person name="Li Y."/>
        </authorList>
    </citation>
    <scope>NUCLEOTIDE SEQUENCE</scope>
    <source>
        <strain evidence="4">Tas13</strain>
    </source>
</reference>
<dbReference type="RefSeq" id="WP_212608214.1">
    <property type="nucleotide sequence ID" value="NZ_CP073910.1"/>
</dbReference>
<dbReference type="InterPro" id="IPR003329">
    <property type="entry name" value="Cytidylyl_trans"/>
</dbReference>
<dbReference type="InterPro" id="IPR029044">
    <property type="entry name" value="Nucleotide-diphossugar_trans"/>
</dbReference>
<dbReference type="Gene3D" id="3.90.550.10">
    <property type="entry name" value="Spore Coat Polysaccharide Biosynthesis Protein SpsA, Chain A"/>
    <property type="match status" value="1"/>
</dbReference>
<dbReference type="Proteomes" id="UP000681425">
    <property type="component" value="Chromosome"/>
</dbReference>
<dbReference type="Pfam" id="PF02348">
    <property type="entry name" value="CTP_transf_3"/>
    <property type="match status" value="1"/>
</dbReference>
<evidence type="ECO:0000313" key="4">
    <source>
        <dbReference type="EMBL" id="QUT04384.1"/>
    </source>
</evidence>
<dbReference type="GO" id="GO:0008690">
    <property type="term" value="F:3-deoxy-manno-octulosonate cytidylyltransferase activity"/>
    <property type="evidence" value="ECO:0007669"/>
    <property type="project" value="TreeGrafter"/>
</dbReference>
<proteinExistence type="predicted"/>
<dbReference type="KEGG" id="spph:KFK14_15075"/>
<protein>
    <submittedName>
        <fullName evidence="4">3-deoxy-manno-octulosonate cytidylyltransferase</fullName>
    </submittedName>
</protein>
<keyword evidence="5" id="KW-1185">Reference proteome</keyword>
<evidence type="ECO:0000256" key="1">
    <source>
        <dbReference type="ARBA" id="ARBA00022679"/>
    </source>
</evidence>
<evidence type="ECO:0000256" key="3">
    <source>
        <dbReference type="ARBA" id="ARBA00022985"/>
    </source>
</evidence>
<dbReference type="AlphaFoldDB" id="A0A975K4S4"/>
<dbReference type="SUPFAM" id="SSF53448">
    <property type="entry name" value="Nucleotide-diphospho-sugar transferases"/>
    <property type="match status" value="1"/>
</dbReference>
<name>A0A975K4S4_9SPHN</name>
<dbReference type="EMBL" id="CP073910">
    <property type="protein sequence ID" value="QUT04384.1"/>
    <property type="molecule type" value="Genomic_DNA"/>
</dbReference>
<sequence>MREQNFAGVAIVIPARYKSSRYPGKPLAEIRGVTGVAKPLIQRSFEAASGIAPGLPVYVATDDDRIAEAATAFGGRVIMTPESCANGTERVAAAIADIPAEHDVVINFQGDALLTPPELVRALIEHMTANPGCQVATVAVRCSPSAYQHLLTDQAAGRSGGTTVVVNAQSEALYFSKRVIPHILPGSDAENKPPILMHLGLYAYRRPALEHYVNSPSTLLEELEGLEQLRFLHAGIPVAVVQCDPPGWDAIELNNPSDLEPIETILAARKII</sequence>